<reference evidence="1" key="1">
    <citation type="journal article" date="2020" name="mSystems">
        <title>Genome- and Community-Level Interaction Insights into Carbon Utilization and Element Cycling Functions of Hydrothermarchaeota in Hydrothermal Sediment.</title>
        <authorList>
            <person name="Zhou Z."/>
            <person name="Liu Y."/>
            <person name="Xu W."/>
            <person name="Pan J."/>
            <person name="Luo Z.H."/>
            <person name="Li M."/>
        </authorList>
    </citation>
    <scope>NUCLEOTIDE SEQUENCE [LARGE SCALE GENOMIC DNA]</scope>
    <source>
        <strain evidence="1">SpSt-125</strain>
    </source>
</reference>
<comment type="caution">
    <text evidence="1">The sequence shown here is derived from an EMBL/GenBank/DDBJ whole genome shotgun (WGS) entry which is preliminary data.</text>
</comment>
<proteinExistence type="predicted"/>
<dbReference type="InterPro" id="IPR027417">
    <property type="entry name" value="P-loop_NTPase"/>
</dbReference>
<protein>
    <recommendedName>
        <fullName evidence="2">ATPase</fullName>
    </recommendedName>
</protein>
<sequence>MANTILVSGLLTYDSGKTWFSIGLAKSINKKGYRIGVFKPVAGHNLWSQYSSFLYSIKNGILVGEDVAKYSVILGFSEPHIVNPIDVLLSPLDPVSYIATNNISKYFIDLEDQFKQMVLARYSNCFTKTIKHYIFRENLDKMPPMIQNLLKSFASNVSAEEIELQSFIDLLRSTESENNLEECRRTICSRSDVTIVESFNDAITPYLRLLDSVSAVVVVMPTAIAIYTDIRKIREAIIENINKFGEAGFKTRQVLMKIPPERILYLKLRSSEAEADETFDEVMNILQL</sequence>
<dbReference type="EMBL" id="DSEU01000040">
    <property type="protein sequence ID" value="HEM67110.1"/>
    <property type="molecule type" value="Genomic_DNA"/>
</dbReference>
<dbReference type="SUPFAM" id="SSF52540">
    <property type="entry name" value="P-loop containing nucleoside triphosphate hydrolases"/>
    <property type="match status" value="1"/>
</dbReference>
<name>A0A7J2U2P1_9CREN</name>
<organism evidence="1">
    <name type="scientific">Ignisphaera aggregans</name>
    <dbReference type="NCBI Taxonomy" id="334771"/>
    <lineage>
        <taxon>Archaea</taxon>
        <taxon>Thermoproteota</taxon>
        <taxon>Thermoprotei</taxon>
        <taxon>Desulfurococcales</taxon>
        <taxon>Desulfurococcaceae</taxon>
        <taxon>Ignisphaera</taxon>
    </lineage>
</organism>
<accession>A0A7J2U2P1</accession>
<gene>
    <name evidence="1" type="ORF">ENO26_06040</name>
</gene>
<dbReference type="AlphaFoldDB" id="A0A7J2U2P1"/>
<dbReference type="Gene3D" id="3.40.50.300">
    <property type="entry name" value="P-loop containing nucleotide triphosphate hydrolases"/>
    <property type="match status" value="1"/>
</dbReference>
<evidence type="ECO:0000313" key="1">
    <source>
        <dbReference type="EMBL" id="HEM67110.1"/>
    </source>
</evidence>
<evidence type="ECO:0008006" key="2">
    <source>
        <dbReference type="Google" id="ProtNLM"/>
    </source>
</evidence>